<evidence type="ECO:0000313" key="2">
    <source>
        <dbReference type="EMBL" id="MBC6446458.1"/>
    </source>
</evidence>
<evidence type="ECO:0008006" key="4">
    <source>
        <dbReference type="Google" id="ProtNLM"/>
    </source>
</evidence>
<name>A0ABR7L199_9PSEU</name>
<comment type="caution">
    <text evidence="2">The sequence shown here is derived from an EMBL/GenBank/DDBJ whole genome shotgun (WGS) entry which is preliminary data.</text>
</comment>
<dbReference type="Proteomes" id="UP000734823">
    <property type="component" value="Unassembled WGS sequence"/>
</dbReference>
<gene>
    <name evidence="2" type="ORF">GPZ80_04625</name>
</gene>
<keyword evidence="1" id="KW-0472">Membrane</keyword>
<evidence type="ECO:0000256" key="1">
    <source>
        <dbReference type="SAM" id="Phobius"/>
    </source>
</evidence>
<sequence>MLFIAVITTLLGFLLVIAAGAEDSAIESHTGRADAEVLDVTAHRTLVRFQTPDGAEHVPNVGVLYPEALEEGQVVRVEYDMRDPDLVRVAGRGATLTFLPAFTTLFAVWTVSVGLVWWLRKPGPLHLRSLRARRKLAV</sequence>
<proteinExistence type="predicted"/>
<keyword evidence="1" id="KW-1133">Transmembrane helix</keyword>
<keyword evidence="3" id="KW-1185">Reference proteome</keyword>
<organism evidence="2 3">
    <name type="scientific">Actinokineospora xionganensis</name>
    <dbReference type="NCBI Taxonomy" id="2684470"/>
    <lineage>
        <taxon>Bacteria</taxon>
        <taxon>Bacillati</taxon>
        <taxon>Actinomycetota</taxon>
        <taxon>Actinomycetes</taxon>
        <taxon>Pseudonocardiales</taxon>
        <taxon>Pseudonocardiaceae</taxon>
        <taxon>Actinokineospora</taxon>
    </lineage>
</organism>
<evidence type="ECO:0000313" key="3">
    <source>
        <dbReference type="Proteomes" id="UP000734823"/>
    </source>
</evidence>
<feature type="transmembrane region" description="Helical" evidence="1">
    <location>
        <begin position="98"/>
        <end position="119"/>
    </location>
</feature>
<keyword evidence="1" id="KW-0812">Transmembrane</keyword>
<dbReference type="EMBL" id="JABVED010000002">
    <property type="protein sequence ID" value="MBC6446458.1"/>
    <property type="molecule type" value="Genomic_DNA"/>
</dbReference>
<protein>
    <recommendedName>
        <fullName evidence="4">DUF3592 domain-containing protein</fullName>
    </recommendedName>
</protein>
<reference evidence="2 3" key="1">
    <citation type="submission" date="2020-06" db="EMBL/GenBank/DDBJ databases">
        <title>Actinokineospora xiongansis sp. nov., isolated from soil of Baiyangdian.</title>
        <authorList>
            <person name="Zhang X."/>
        </authorList>
    </citation>
    <scope>NUCLEOTIDE SEQUENCE [LARGE SCALE GENOMIC DNA]</scope>
    <source>
        <strain evidence="2 3">HBU206404</strain>
    </source>
</reference>
<accession>A0ABR7L199</accession>